<dbReference type="AlphaFoldDB" id="A0AAE0ERH6"/>
<dbReference type="Gene3D" id="3.20.20.80">
    <property type="entry name" value="Glycosidases"/>
    <property type="match status" value="1"/>
</dbReference>
<reference evidence="2 3" key="1">
    <citation type="journal article" date="2015" name="Genome Biol. Evol.">
        <title>Comparative Genomics of a Bacterivorous Green Alga Reveals Evolutionary Causalities and Consequences of Phago-Mixotrophic Mode of Nutrition.</title>
        <authorList>
            <person name="Burns J.A."/>
            <person name="Paasch A."/>
            <person name="Narechania A."/>
            <person name="Kim E."/>
        </authorList>
    </citation>
    <scope>NUCLEOTIDE SEQUENCE [LARGE SCALE GENOMIC DNA]</scope>
    <source>
        <strain evidence="2 3">PLY_AMNH</strain>
    </source>
</reference>
<dbReference type="EMBL" id="LGRX02034396">
    <property type="protein sequence ID" value="KAK3237921.1"/>
    <property type="molecule type" value="Genomic_DNA"/>
</dbReference>
<dbReference type="Gene3D" id="2.60.40.1180">
    <property type="entry name" value="Golgi alpha-mannosidase II"/>
    <property type="match status" value="1"/>
</dbReference>
<accession>A0AAE0ERH6</accession>
<gene>
    <name evidence="2" type="ORF">CYMTET_52033</name>
</gene>
<proteinExistence type="predicted"/>
<keyword evidence="3" id="KW-1185">Reference proteome</keyword>
<dbReference type="PANTHER" id="PTHR43002">
    <property type="entry name" value="GLYCOGEN DEBRANCHING ENZYME"/>
    <property type="match status" value="1"/>
</dbReference>
<evidence type="ECO:0000313" key="2">
    <source>
        <dbReference type="EMBL" id="KAK3237921.1"/>
    </source>
</evidence>
<dbReference type="Pfam" id="PF21156">
    <property type="entry name" value="ISOA1-3_C"/>
    <property type="match status" value="1"/>
</dbReference>
<dbReference type="InterPro" id="IPR013780">
    <property type="entry name" value="Glyco_hydro_b"/>
</dbReference>
<evidence type="ECO:0000313" key="3">
    <source>
        <dbReference type="Proteomes" id="UP001190700"/>
    </source>
</evidence>
<sequence>FDLASILTRGEDGTPLANPPLIRAISKDPVLSEVKLISEPWDCGGLYQVGSFPNWDIWAEWNGKFRDAVRKFIKGSEGQKRALATRIAGSSDLYNYHQRKPFHSINFVVAHDGFTLHDLVAYNQKHNRANGESGRDGCNDNDSWNCGAEGETSDVGVLALRKRQMRNMHLVNMVSQGVPMVVMGDEYGHTRHGNNNAYGHDNHLTHFQWELLETTRDSFFRYFSGLVSFRRDHPLLGQAEFLGKADITWHEDNWSNPESKFLAFTLHGHGRDLYCAFNAHHYFVKVTLPEAPGGKSWHRVVDTNLPSPADFTPEGIAGVQGQYNVAPYSSILLQLQ</sequence>
<dbReference type="InterPro" id="IPR048650">
    <property type="entry name" value="ISOA1-3-like_C"/>
</dbReference>
<evidence type="ECO:0000259" key="1">
    <source>
        <dbReference type="Pfam" id="PF21156"/>
    </source>
</evidence>
<comment type="caution">
    <text evidence="2">The sequence shown here is derived from an EMBL/GenBank/DDBJ whole genome shotgun (WGS) entry which is preliminary data.</text>
</comment>
<organism evidence="2 3">
    <name type="scientific">Cymbomonas tetramitiformis</name>
    <dbReference type="NCBI Taxonomy" id="36881"/>
    <lineage>
        <taxon>Eukaryota</taxon>
        <taxon>Viridiplantae</taxon>
        <taxon>Chlorophyta</taxon>
        <taxon>Pyramimonadophyceae</taxon>
        <taxon>Pyramimonadales</taxon>
        <taxon>Pyramimonadaceae</taxon>
        <taxon>Cymbomonas</taxon>
    </lineage>
</organism>
<name>A0AAE0ERH6_9CHLO</name>
<dbReference type="InterPro" id="IPR017853">
    <property type="entry name" value="GH"/>
</dbReference>
<feature type="non-terminal residue" evidence="2">
    <location>
        <position position="1"/>
    </location>
</feature>
<protein>
    <submittedName>
        <fullName evidence="2">Isoamylase 3, chloroplastic</fullName>
    </submittedName>
</protein>
<dbReference type="SUPFAM" id="SSF51011">
    <property type="entry name" value="Glycosyl hydrolase domain"/>
    <property type="match status" value="1"/>
</dbReference>
<dbReference type="SUPFAM" id="SSF51445">
    <property type="entry name" value="(Trans)glycosidases"/>
    <property type="match status" value="1"/>
</dbReference>
<feature type="domain" description="Isoamylase 1-3-like C-terminal" evidence="1">
    <location>
        <begin position="251"/>
        <end position="313"/>
    </location>
</feature>
<dbReference type="Proteomes" id="UP001190700">
    <property type="component" value="Unassembled WGS sequence"/>
</dbReference>